<dbReference type="Gene3D" id="3.30.420.10">
    <property type="entry name" value="Ribonuclease H-like superfamily/Ribonuclease H"/>
    <property type="match status" value="1"/>
</dbReference>
<comment type="caution">
    <text evidence="2">The sequence shown here is derived from an EMBL/GenBank/DDBJ whole genome shotgun (WGS) entry which is preliminary data.</text>
</comment>
<evidence type="ECO:0000313" key="3">
    <source>
        <dbReference type="Proteomes" id="UP000192578"/>
    </source>
</evidence>
<evidence type="ECO:0000313" key="2">
    <source>
        <dbReference type="EMBL" id="OWA53810.1"/>
    </source>
</evidence>
<organism evidence="2 3">
    <name type="scientific">Hypsibius exemplaris</name>
    <name type="common">Freshwater tardigrade</name>
    <dbReference type="NCBI Taxonomy" id="2072580"/>
    <lineage>
        <taxon>Eukaryota</taxon>
        <taxon>Metazoa</taxon>
        <taxon>Ecdysozoa</taxon>
        <taxon>Tardigrada</taxon>
        <taxon>Eutardigrada</taxon>
        <taxon>Parachela</taxon>
        <taxon>Hypsibioidea</taxon>
        <taxon>Hypsibiidae</taxon>
        <taxon>Hypsibius</taxon>
    </lineage>
</organism>
<protein>
    <submittedName>
        <fullName evidence="2">Uncharacterized protein</fullName>
    </submittedName>
</protein>
<sequence>MKEWLAELGIAVSLWAAKSPYFSVIENIWGHIKLLLQSEEILMTGAEQSYGLEQGSNFVCSPAATTDINIRKLLDKERSRVTAKAKKEEKEKEADAKEKEASQKAFDDAQKKRFQ</sequence>
<name>A0A9X6RN96_HYPEX</name>
<proteinExistence type="predicted"/>
<gene>
    <name evidence="2" type="ORF">BV898_18232</name>
</gene>
<dbReference type="InterPro" id="IPR036397">
    <property type="entry name" value="RNaseH_sf"/>
</dbReference>
<feature type="region of interest" description="Disordered" evidence="1">
    <location>
        <begin position="78"/>
        <end position="115"/>
    </location>
</feature>
<dbReference type="Proteomes" id="UP000192578">
    <property type="component" value="Unassembled WGS sequence"/>
</dbReference>
<dbReference type="EMBL" id="MTYJ01000347">
    <property type="protein sequence ID" value="OWA53810.1"/>
    <property type="molecule type" value="Genomic_DNA"/>
</dbReference>
<reference evidence="3" key="1">
    <citation type="submission" date="2017-01" db="EMBL/GenBank/DDBJ databases">
        <title>Comparative genomics of anhydrobiosis in the tardigrade Hypsibius dujardini.</title>
        <authorList>
            <person name="Yoshida Y."/>
            <person name="Koutsovoulos G."/>
            <person name="Laetsch D."/>
            <person name="Stevens L."/>
            <person name="Kumar S."/>
            <person name="Horikawa D."/>
            <person name="Ishino K."/>
            <person name="Komine S."/>
            <person name="Tomita M."/>
            <person name="Blaxter M."/>
            <person name="Arakawa K."/>
        </authorList>
    </citation>
    <scope>NUCLEOTIDE SEQUENCE [LARGE SCALE GENOMIC DNA]</scope>
    <source>
        <strain evidence="3">Z151</strain>
    </source>
</reference>
<dbReference type="AlphaFoldDB" id="A0A9X6RN96"/>
<dbReference type="GO" id="GO:0003676">
    <property type="term" value="F:nucleic acid binding"/>
    <property type="evidence" value="ECO:0007669"/>
    <property type="project" value="InterPro"/>
</dbReference>
<keyword evidence="3" id="KW-1185">Reference proteome</keyword>
<accession>A0A9X6RN96</accession>
<evidence type="ECO:0000256" key="1">
    <source>
        <dbReference type="SAM" id="MobiDB-lite"/>
    </source>
</evidence>